<proteinExistence type="predicted"/>
<feature type="compositionally biased region" description="Acidic residues" evidence="1">
    <location>
        <begin position="45"/>
        <end position="60"/>
    </location>
</feature>
<dbReference type="EMBL" id="JAXUIC010000006">
    <property type="protein sequence ID" value="KAK4585657.1"/>
    <property type="molecule type" value="Genomic_DNA"/>
</dbReference>
<dbReference type="AlphaFoldDB" id="A0AAN7IT50"/>
<feature type="compositionally biased region" description="Basic and acidic residues" evidence="1">
    <location>
        <begin position="61"/>
        <end position="78"/>
    </location>
</feature>
<reference evidence="2 3" key="1">
    <citation type="journal article" date="2023" name="G3 (Bethesda)">
        <title>A haplotype-resolved chromosome-scale genome for Quercus rubra L. provides insights into the genetics of adaptive traits for red oak species.</title>
        <authorList>
            <person name="Kapoor B."/>
            <person name="Jenkins J."/>
            <person name="Schmutz J."/>
            <person name="Zhebentyayeva T."/>
            <person name="Kuelheim C."/>
            <person name="Coggeshall M."/>
            <person name="Heim C."/>
            <person name="Lasky J.R."/>
            <person name="Leites L."/>
            <person name="Islam-Faridi N."/>
            <person name="Romero-Severson J."/>
            <person name="DeLeo V.L."/>
            <person name="Lucas S.M."/>
            <person name="Lazic D."/>
            <person name="Gailing O."/>
            <person name="Carlson J."/>
            <person name="Staton M."/>
        </authorList>
    </citation>
    <scope>NUCLEOTIDE SEQUENCE [LARGE SCALE GENOMIC DNA]</scope>
    <source>
        <strain evidence="2">Pseudo-F2</strain>
    </source>
</reference>
<protein>
    <submittedName>
        <fullName evidence="2">Uncharacterized protein</fullName>
    </submittedName>
</protein>
<organism evidence="2 3">
    <name type="scientific">Quercus rubra</name>
    <name type="common">Northern red oak</name>
    <name type="synonym">Quercus borealis</name>
    <dbReference type="NCBI Taxonomy" id="3512"/>
    <lineage>
        <taxon>Eukaryota</taxon>
        <taxon>Viridiplantae</taxon>
        <taxon>Streptophyta</taxon>
        <taxon>Embryophyta</taxon>
        <taxon>Tracheophyta</taxon>
        <taxon>Spermatophyta</taxon>
        <taxon>Magnoliopsida</taxon>
        <taxon>eudicotyledons</taxon>
        <taxon>Gunneridae</taxon>
        <taxon>Pentapetalae</taxon>
        <taxon>rosids</taxon>
        <taxon>fabids</taxon>
        <taxon>Fagales</taxon>
        <taxon>Fagaceae</taxon>
        <taxon>Quercus</taxon>
    </lineage>
</organism>
<evidence type="ECO:0000256" key="1">
    <source>
        <dbReference type="SAM" id="MobiDB-lite"/>
    </source>
</evidence>
<keyword evidence="3" id="KW-1185">Reference proteome</keyword>
<sequence>MDLDATTILFGDAIFNIEEEEYWEACQHALKNPYEVRIDDKGSGSEDDNSGDNNSDDGGDSDSRDNSSDDSDSEKSNSEDYDSQDSGNDRSEPPSDREDEDAGAFYEDDSYDDDWSCITDASSKLDPQYDKHGREIPELDSFHHSEFGSLTIYTNEEDDTDARLVALDRNLMIHSFRNLTLEDFEGEDERMEGSELEYFP</sequence>
<feature type="compositionally biased region" description="Acidic residues" evidence="1">
    <location>
        <begin position="97"/>
        <end position="115"/>
    </location>
</feature>
<feature type="region of interest" description="Disordered" evidence="1">
    <location>
        <begin position="37"/>
        <end position="132"/>
    </location>
</feature>
<evidence type="ECO:0000313" key="3">
    <source>
        <dbReference type="Proteomes" id="UP001324115"/>
    </source>
</evidence>
<name>A0AAN7IT50_QUERU</name>
<feature type="compositionally biased region" description="Basic and acidic residues" evidence="1">
    <location>
        <begin position="87"/>
        <end position="96"/>
    </location>
</feature>
<gene>
    <name evidence="2" type="ORF">RGQ29_023063</name>
</gene>
<comment type="caution">
    <text evidence="2">The sequence shown here is derived from an EMBL/GenBank/DDBJ whole genome shotgun (WGS) entry which is preliminary data.</text>
</comment>
<dbReference type="Proteomes" id="UP001324115">
    <property type="component" value="Unassembled WGS sequence"/>
</dbReference>
<accession>A0AAN7IT50</accession>
<evidence type="ECO:0000313" key="2">
    <source>
        <dbReference type="EMBL" id="KAK4585657.1"/>
    </source>
</evidence>